<dbReference type="AlphaFoldDB" id="A0A4Q0SC15"/>
<reference evidence="2 3" key="1">
    <citation type="submission" date="2015-04" db="EMBL/GenBank/DDBJ databases">
        <title>Comparative genomics of rhizobia nodulating Arachis hypogaea in China.</title>
        <authorList>
            <person name="Li Y."/>
        </authorList>
    </citation>
    <scope>NUCLEOTIDE SEQUENCE [LARGE SCALE GENOMIC DNA]</scope>
    <source>
        <strain evidence="2 3">CCBAU 51787</strain>
    </source>
</reference>
<feature type="compositionally biased region" description="Basic and acidic residues" evidence="1">
    <location>
        <begin position="1"/>
        <end position="10"/>
    </location>
</feature>
<protein>
    <submittedName>
        <fullName evidence="2">Uncharacterized protein</fullName>
    </submittedName>
</protein>
<accession>A0A4Q0SC15</accession>
<evidence type="ECO:0000313" key="3">
    <source>
        <dbReference type="Proteomes" id="UP000290565"/>
    </source>
</evidence>
<evidence type="ECO:0000313" key="2">
    <source>
        <dbReference type="EMBL" id="RXH32001.1"/>
    </source>
</evidence>
<sequence>MSQARSDFRCSFRHSSARSPKISSSTRRCCCSRSAATARARSAESSPLIARSSGSGALGAGLGFAIPFSRGLSCRAISSGASKCRNLSLISSYPAASVGFVFSSLSGMST</sequence>
<dbReference type="Proteomes" id="UP000290565">
    <property type="component" value="Unassembled WGS sequence"/>
</dbReference>
<gene>
    <name evidence="2" type="ORF">XH94_32575</name>
</gene>
<feature type="region of interest" description="Disordered" evidence="1">
    <location>
        <begin position="1"/>
        <end position="26"/>
    </location>
</feature>
<name>A0A4Q0SC15_9BRAD</name>
<proteinExistence type="predicted"/>
<comment type="caution">
    <text evidence="2">The sequence shown here is derived from an EMBL/GenBank/DDBJ whole genome shotgun (WGS) entry which is preliminary data.</text>
</comment>
<dbReference type="EMBL" id="LBJM01000089">
    <property type="protein sequence ID" value="RXH32001.1"/>
    <property type="molecule type" value="Genomic_DNA"/>
</dbReference>
<evidence type="ECO:0000256" key="1">
    <source>
        <dbReference type="SAM" id="MobiDB-lite"/>
    </source>
</evidence>
<organism evidence="2 3">
    <name type="scientific">Bradyrhizobium zhanjiangense</name>
    <dbReference type="NCBI Taxonomy" id="1325107"/>
    <lineage>
        <taxon>Bacteria</taxon>
        <taxon>Pseudomonadati</taxon>
        <taxon>Pseudomonadota</taxon>
        <taxon>Alphaproteobacteria</taxon>
        <taxon>Hyphomicrobiales</taxon>
        <taxon>Nitrobacteraceae</taxon>
        <taxon>Bradyrhizobium</taxon>
    </lineage>
</organism>